<dbReference type="InterPro" id="IPR051678">
    <property type="entry name" value="AGP_Transferase"/>
</dbReference>
<accession>A0A420XJT7</accession>
<evidence type="ECO:0000313" key="2">
    <source>
        <dbReference type="EMBL" id="RKS67880.1"/>
    </source>
</evidence>
<sequence length="256" mass="27324">MGGADEGPSGRVRHDVQVVTVHGDRTTVRVGDVFLKIDAVQARADAEVEAMALAPVPTPEVLWHRPPVLALAAVPGAPLGRVGEPSTAPASAWRAAGAAIRTLHDAPLPPRLGVGRDELAARLAAECEWLTASSGLPSDVLAHHRRRAESVLRPWTPVFVHGDLHASHVFVDGGRVTGIIDWSEAAQGDALADLASLSLTHERHVDDLLAGYGAEVDRDLISGWWSYRCLTAIRWLAENGYGAPEELPEATWLLSS</sequence>
<dbReference type="InterPro" id="IPR011009">
    <property type="entry name" value="Kinase-like_dom_sf"/>
</dbReference>
<dbReference type="PANTHER" id="PTHR21310:SF40">
    <property type="entry name" value="AMINOGLYCOSIDE PHOSPHOTRANSFERASE DOMAIN-CONTAINING PROTEIN-RELATED"/>
    <property type="match status" value="1"/>
</dbReference>
<organism evidence="2 3">
    <name type="scientific">Motilibacter peucedani</name>
    <dbReference type="NCBI Taxonomy" id="598650"/>
    <lineage>
        <taxon>Bacteria</taxon>
        <taxon>Bacillati</taxon>
        <taxon>Actinomycetota</taxon>
        <taxon>Actinomycetes</taxon>
        <taxon>Motilibacterales</taxon>
        <taxon>Motilibacteraceae</taxon>
        <taxon>Motilibacter</taxon>
    </lineage>
</organism>
<dbReference type="OrthoDB" id="9797603at2"/>
<dbReference type="SUPFAM" id="SSF56112">
    <property type="entry name" value="Protein kinase-like (PK-like)"/>
    <property type="match status" value="1"/>
</dbReference>
<dbReference type="PANTHER" id="PTHR21310">
    <property type="entry name" value="AMINOGLYCOSIDE PHOSPHOTRANSFERASE-RELATED-RELATED"/>
    <property type="match status" value="1"/>
</dbReference>
<keyword evidence="2" id="KW-0808">Transferase</keyword>
<dbReference type="AlphaFoldDB" id="A0A420XJT7"/>
<reference evidence="2 3" key="1">
    <citation type="submission" date="2018-10" db="EMBL/GenBank/DDBJ databases">
        <title>Genomic Encyclopedia of Archaeal and Bacterial Type Strains, Phase II (KMG-II): from individual species to whole genera.</title>
        <authorList>
            <person name="Goeker M."/>
        </authorList>
    </citation>
    <scope>NUCLEOTIDE SEQUENCE [LARGE SCALE GENOMIC DNA]</scope>
    <source>
        <strain evidence="2 3">RP-AC37</strain>
    </source>
</reference>
<name>A0A420XJT7_9ACTN</name>
<comment type="caution">
    <text evidence="2">The sequence shown here is derived from an EMBL/GenBank/DDBJ whole genome shotgun (WGS) entry which is preliminary data.</text>
</comment>
<protein>
    <submittedName>
        <fullName evidence="2">Phosphotransferase family enzyme</fullName>
    </submittedName>
</protein>
<dbReference type="RefSeq" id="WP_121195041.1">
    <property type="nucleotide sequence ID" value="NZ_RBWV01000017.1"/>
</dbReference>
<dbReference type="EMBL" id="RBWV01000017">
    <property type="protein sequence ID" value="RKS67880.1"/>
    <property type="molecule type" value="Genomic_DNA"/>
</dbReference>
<evidence type="ECO:0000259" key="1">
    <source>
        <dbReference type="Pfam" id="PF01636"/>
    </source>
</evidence>
<dbReference type="Gene3D" id="3.90.1200.10">
    <property type="match status" value="1"/>
</dbReference>
<gene>
    <name evidence="2" type="ORF">CLV35_3784</name>
</gene>
<feature type="domain" description="Aminoglycoside phosphotransferase" evidence="1">
    <location>
        <begin position="31"/>
        <end position="214"/>
    </location>
</feature>
<dbReference type="Pfam" id="PF01636">
    <property type="entry name" value="APH"/>
    <property type="match status" value="1"/>
</dbReference>
<evidence type="ECO:0000313" key="3">
    <source>
        <dbReference type="Proteomes" id="UP000281955"/>
    </source>
</evidence>
<dbReference type="InterPro" id="IPR002575">
    <property type="entry name" value="Aminoglycoside_PTrfase"/>
</dbReference>
<dbReference type="GO" id="GO:0016740">
    <property type="term" value="F:transferase activity"/>
    <property type="evidence" value="ECO:0007669"/>
    <property type="project" value="UniProtKB-KW"/>
</dbReference>
<proteinExistence type="predicted"/>
<dbReference type="InParanoid" id="A0A420XJT7"/>
<dbReference type="Proteomes" id="UP000281955">
    <property type="component" value="Unassembled WGS sequence"/>
</dbReference>
<keyword evidence="3" id="KW-1185">Reference proteome</keyword>